<dbReference type="Proteomes" id="UP001264340">
    <property type="component" value="Unassembled WGS sequence"/>
</dbReference>
<dbReference type="InterPro" id="IPR036390">
    <property type="entry name" value="WH_DNA-bd_sf"/>
</dbReference>
<feature type="region of interest" description="Disordered" evidence="1">
    <location>
        <begin position="69"/>
        <end position="99"/>
    </location>
</feature>
<proteinExistence type="predicted"/>
<evidence type="ECO:0000256" key="1">
    <source>
        <dbReference type="SAM" id="MobiDB-lite"/>
    </source>
</evidence>
<evidence type="ECO:0000313" key="2">
    <source>
        <dbReference type="EMBL" id="MDR6412191.1"/>
    </source>
</evidence>
<evidence type="ECO:0000313" key="3">
    <source>
        <dbReference type="Proteomes" id="UP001264340"/>
    </source>
</evidence>
<dbReference type="Gene3D" id="1.10.10.10">
    <property type="entry name" value="Winged helix-like DNA-binding domain superfamily/Winged helix DNA-binding domain"/>
    <property type="match status" value="1"/>
</dbReference>
<dbReference type="InterPro" id="IPR036388">
    <property type="entry name" value="WH-like_DNA-bd_sf"/>
</dbReference>
<comment type="caution">
    <text evidence="2">The sequence shown here is derived from an EMBL/GenBank/DDBJ whole genome shotgun (WGS) entry which is preliminary data.</text>
</comment>
<organism evidence="2 3">
    <name type="scientific">Paraburkholderia terricola</name>
    <dbReference type="NCBI Taxonomy" id="169427"/>
    <lineage>
        <taxon>Bacteria</taxon>
        <taxon>Pseudomonadati</taxon>
        <taxon>Pseudomonadota</taxon>
        <taxon>Betaproteobacteria</taxon>
        <taxon>Burkholderiales</taxon>
        <taxon>Burkholderiaceae</taxon>
        <taxon>Paraburkholderia</taxon>
    </lineage>
</organism>
<dbReference type="EMBL" id="JAVDRP010000016">
    <property type="protein sequence ID" value="MDR6412191.1"/>
    <property type="molecule type" value="Genomic_DNA"/>
</dbReference>
<accession>A0ABU1LZL5</accession>
<gene>
    <name evidence="2" type="ORF">J2804_005626</name>
</gene>
<sequence>MKLTSGKLLRAMDPGHEYRASELAEWFDTSTAQVTDMLCTLVEDGLVRMSSHATRIIRFERLAFQPAQPVPRSRNATQLQTSIATPPVTRTMQGSLHGDEASLGTLRGLAMLARHSRRG</sequence>
<keyword evidence="3" id="KW-1185">Reference proteome</keyword>
<protein>
    <submittedName>
        <fullName evidence="2">Uncharacterized protein</fullName>
    </submittedName>
</protein>
<feature type="compositionally biased region" description="Polar residues" evidence="1">
    <location>
        <begin position="74"/>
        <end position="94"/>
    </location>
</feature>
<dbReference type="SUPFAM" id="SSF46785">
    <property type="entry name" value="Winged helix' DNA-binding domain"/>
    <property type="match status" value="1"/>
</dbReference>
<dbReference type="RefSeq" id="WP_310125953.1">
    <property type="nucleotide sequence ID" value="NZ_JAVDRP010000016.1"/>
</dbReference>
<name>A0ABU1LZL5_9BURK</name>
<reference evidence="2 3" key="1">
    <citation type="submission" date="2023-07" db="EMBL/GenBank/DDBJ databases">
        <title>Sorghum-associated microbial communities from plants grown in Nebraska, USA.</title>
        <authorList>
            <person name="Schachtman D."/>
        </authorList>
    </citation>
    <scope>NUCLEOTIDE SEQUENCE [LARGE SCALE GENOMIC DNA]</scope>
    <source>
        <strain evidence="2 3">DS1316</strain>
    </source>
</reference>